<organism evidence="1">
    <name type="scientific">Melanopsichium pennsylvanicum 4</name>
    <dbReference type="NCBI Taxonomy" id="1398559"/>
    <lineage>
        <taxon>Eukaryota</taxon>
        <taxon>Fungi</taxon>
        <taxon>Dikarya</taxon>
        <taxon>Basidiomycota</taxon>
        <taxon>Ustilaginomycotina</taxon>
        <taxon>Ustilaginomycetes</taxon>
        <taxon>Ustilaginales</taxon>
        <taxon>Ustilaginaceae</taxon>
        <taxon>Melanopsichium</taxon>
    </lineage>
</organism>
<dbReference type="EMBL" id="HG529595">
    <property type="protein sequence ID" value="CDI53863.1"/>
    <property type="molecule type" value="Genomic_DNA"/>
</dbReference>
<sequence>MLQVCKQSLVECDIACVSNSDGYVNQPDLGEGGDVRNGLNEAGGARIGVLLYDRESTAGTQREALFLSGLLGDPQLRIAELDQMLGLELVALDLVYHLQRDPGKAASDGERS</sequence>
<accession>A0A077R4Q1</accession>
<dbReference type="AlphaFoldDB" id="A0A077R4Q1"/>
<evidence type="ECO:0000313" key="1">
    <source>
        <dbReference type="EMBL" id="CDI53863.1"/>
    </source>
</evidence>
<protein>
    <submittedName>
        <fullName evidence="1">Uncharacterized protein</fullName>
    </submittedName>
</protein>
<reference evidence="1" key="1">
    <citation type="journal article" date="2014" name="Genome Biol. Evol.">
        <title>Gene Loss Rather Than Gene Gain Is Associated with a Host Jump from Monocots to Dicots in the Smut Fungus Melanopsichium pennsylvanicum.</title>
        <authorList>
            <person name="Sharma R."/>
            <person name="Mishra B."/>
            <person name="Runge F."/>
            <person name="Thines M."/>
        </authorList>
    </citation>
    <scope>NUCLEOTIDE SEQUENCE</scope>
    <source>
        <strain evidence="1">4</strain>
    </source>
</reference>
<proteinExistence type="predicted"/>
<name>A0A077R4Q1_9BASI</name>